<keyword evidence="2 3" id="KW-0663">Pyridoxal phosphate</keyword>
<comment type="similarity">
    <text evidence="3">Belongs to the trans-sulfuration enzymes family.</text>
</comment>
<dbReference type="EMBL" id="JABBWK010000090">
    <property type="protein sequence ID" value="KAG1893804.1"/>
    <property type="molecule type" value="Genomic_DNA"/>
</dbReference>
<accession>A0AAD4HFP9</accession>
<name>A0AAD4HFP9_9AGAM</name>
<dbReference type="AlphaFoldDB" id="A0AAD4HFP9"/>
<sequence>MPSVSKSIIADESRSMIAANSSTLLEIHKVRIPSHVFAFGHCNASELPARMAHTSILPAEREASSIEGLVRLSCGIEEVEDLTAASDGLEDVDSGCESGLVMPSDTLFQICI</sequence>
<evidence type="ECO:0000256" key="3">
    <source>
        <dbReference type="RuleBase" id="RU362118"/>
    </source>
</evidence>
<dbReference type="Proteomes" id="UP001195769">
    <property type="component" value="Unassembled WGS sequence"/>
</dbReference>
<protein>
    <submittedName>
        <fullName evidence="4">Uncharacterized protein</fullName>
    </submittedName>
</protein>
<reference evidence="4" key="1">
    <citation type="journal article" date="2020" name="New Phytol.">
        <title>Comparative genomics reveals dynamic genome evolution in host specialist ectomycorrhizal fungi.</title>
        <authorList>
            <person name="Lofgren L.A."/>
            <person name="Nguyen N.H."/>
            <person name="Vilgalys R."/>
            <person name="Ruytinx J."/>
            <person name="Liao H.L."/>
            <person name="Branco S."/>
            <person name="Kuo A."/>
            <person name="LaButti K."/>
            <person name="Lipzen A."/>
            <person name="Andreopoulos W."/>
            <person name="Pangilinan J."/>
            <person name="Riley R."/>
            <person name="Hundley H."/>
            <person name="Na H."/>
            <person name="Barry K."/>
            <person name="Grigoriev I.V."/>
            <person name="Stajich J.E."/>
            <person name="Kennedy P.G."/>
        </authorList>
    </citation>
    <scope>NUCLEOTIDE SEQUENCE</scope>
    <source>
        <strain evidence="4">FC203</strain>
    </source>
</reference>
<gene>
    <name evidence="4" type="ORF">F5891DRAFT_985530</name>
</gene>
<dbReference type="GeneID" id="64671906"/>
<organism evidence="4 5">
    <name type="scientific">Suillus fuscotomentosus</name>
    <dbReference type="NCBI Taxonomy" id="1912939"/>
    <lineage>
        <taxon>Eukaryota</taxon>
        <taxon>Fungi</taxon>
        <taxon>Dikarya</taxon>
        <taxon>Basidiomycota</taxon>
        <taxon>Agaricomycotina</taxon>
        <taxon>Agaricomycetes</taxon>
        <taxon>Agaricomycetidae</taxon>
        <taxon>Boletales</taxon>
        <taxon>Suillineae</taxon>
        <taxon>Suillaceae</taxon>
        <taxon>Suillus</taxon>
    </lineage>
</organism>
<evidence type="ECO:0000256" key="2">
    <source>
        <dbReference type="ARBA" id="ARBA00022898"/>
    </source>
</evidence>
<keyword evidence="5" id="KW-1185">Reference proteome</keyword>
<comment type="caution">
    <text evidence="4">The sequence shown here is derived from an EMBL/GenBank/DDBJ whole genome shotgun (WGS) entry which is preliminary data.</text>
</comment>
<dbReference type="InterPro" id="IPR015422">
    <property type="entry name" value="PyrdxlP-dep_Trfase_small"/>
</dbReference>
<dbReference type="Pfam" id="PF01053">
    <property type="entry name" value="Cys_Met_Meta_PP"/>
    <property type="match status" value="1"/>
</dbReference>
<evidence type="ECO:0000313" key="4">
    <source>
        <dbReference type="EMBL" id="KAG1893804.1"/>
    </source>
</evidence>
<proteinExistence type="inferred from homology"/>
<evidence type="ECO:0000313" key="5">
    <source>
        <dbReference type="Proteomes" id="UP001195769"/>
    </source>
</evidence>
<dbReference type="InterPro" id="IPR000277">
    <property type="entry name" value="Cys/Met-Metab_PyrdxlP-dep_enz"/>
</dbReference>
<comment type="cofactor">
    <cofactor evidence="1 3">
        <name>pyridoxal 5'-phosphate</name>
        <dbReference type="ChEBI" id="CHEBI:597326"/>
    </cofactor>
</comment>
<dbReference type="GO" id="GO:0030170">
    <property type="term" value="F:pyridoxal phosphate binding"/>
    <property type="evidence" value="ECO:0007669"/>
    <property type="project" value="InterPro"/>
</dbReference>
<dbReference type="GO" id="GO:0019346">
    <property type="term" value="P:transsulfuration"/>
    <property type="evidence" value="ECO:0007669"/>
    <property type="project" value="InterPro"/>
</dbReference>
<dbReference type="RefSeq" id="XP_041219380.1">
    <property type="nucleotide sequence ID" value="XM_041377608.1"/>
</dbReference>
<evidence type="ECO:0000256" key="1">
    <source>
        <dbReference type="ARBA" id="ARBA00001933"/>
    </source>
</evidence>
<dbReference type="Gene3D" id="3.90.1150.10">
    <property type="entry name" value="Aspartate Aminotransferase, domain 1"/>
    <property type="match status" value="1"/>
</dbReference>